<dbReference type="Gene3D" id="3.30.565.10">
    <property type="entry name" value="Histidine kinase-like ATPase, C-terminal domain"/>
    <property type="match status" value="1"/>
</dbReference>
<dbReference type="SUPFAM" id="SSF55874">
    <property type="entry name" value="ATPase domain of HSP90 chaperone/DNA topoisomerase II/histidine kinase"/>
    <property type="match status" value="1"/>
</dbReference>
<dbReference type="InterPro" id="IPR036890">
    <property type="entry name" value="HATPase_C_sf"/>
</dbReference>
<dbReference type="EC" id="2.7.13.3" evidence="2"/>
<dbReference type="Proteomes" id="UP000178315">
    <property type="component" value="Unassembled WGS sequence"/>
</dbReference>
<name>A0A1G2AAD8_9BACT</name>
<keyword evidence="4" id="KW-0808">Transferase</keyword>
<comment type="catalytic activity">
    <reaction evidence="1">
        <text>ATP + protein L-histidine = ADP + protein N-phospho-L-histidine.</text>
        <dbReference type="EC" id="2.7.13.3"/>
    </reaction>
</comment>
<evidence type="ECO:0000256" key="5">
    <source>
        <dbReference type="ARBA" id="ARBA00022777"/>
    </source>
</evidence>
<dbReference type="EMBL" id="MHJU01000012">
    <property type="protein sequence ID" value="OGY73466.1"/>
    <property type="molecule type" value="Genomic_DNA"/>
</dbReference>
<keyword evidence="5" id="KW-0418">Kinase</keyword>
<accession>A0A1G2AAD8</accession>
<dbReference type="InterPro" id="IPR036097">
    <property type="entry name" value="HisK_dim/P_sf"/>
</dbReference>
<evidence type="ECO:0000313" key="7">
    <source>
        <dbReference type="EMBL" id="OGY73466.1"/>
    </source>
</evidence>
<dbReference type="PANTHER" id="PTHR43547">
    <property type="entry name" value="TWO-COMPONENT HISTIDINE KINASE"/>
    <property type="match status" value="1"/>
</dbReference>
<organism evidence="7 8">
    <name type="scientific">Candidatus Jacksonbacteria bacterium RIFCSPLOWO2_02_FULL_44_20</name>
    <dbReference type="NCBI Taxonomy" id="1798460"/>
    <lineage>
        <taxon>Bacteria</taxon>
        <taxon>Candidatus Jacksoniibacteriota</taxon>
    </lineage>
</organism>
<dbReference type="InterPro" id="IPR004358">
    <property type="entry name" value="Sig_transdc_His_kin-like_C"/>
</dbReference>
<gene>
    <name evidence="7" type="ORF">A3H61_04940</name>
</gene>
<dbReference type="FunFam" id="3.30.565.10:FF:000006">
    <property type="entry name" value="Sensor histidine kinase WalK"/>
    <property type="match status" value="1"/>
</dbReference>
<dbReference type="PRINTS" id="PR00344">
    <property type="entry name" value="BCTRLSENSOR"/>
</dbReference>
<evidence type="ECO:0000256" key="2">
    <source>
        <dbReference type="ARBA" id="ARBA00012438"/>
    </source>
</evidence>
<evidence type="ECO:0000256" key="3">
    <source>
        <dbReference type="ARBA" id="ARBA00022553"/>
    </source>
</evidence>
<dbReference type="PROSITE" id="PS50109">
    <property type="entry name" value="HIS_KIN"/>
    <property type="match status" value="1"/>
</dbReference>
<proteinExistence type="predicted"/>
<evidence type="ECO:0000259" key="6">
    <source>
        <dbReference type="PROSITE" id="PS50109"/>
    </source>
</evidence>
<feature type="domain" description="Histidine kinase" evidence="6">
    <location>
        <begin position="39"/>
        <end position="258"/>
    </location>
</feature>
<dbReference type="Gene3D" id="1.10.287.130">
    <property type="match status" value="1"/>
</dbReference>
<dbReference type="SMART" id="SM00387">
    <property type="entry name" value="HATPase_c"/>
    <property type="match status" value="1"/>
</dbReference>
<dbReference type="SUPFAM" id="SSF47384">
    <property type="entry name" value="Homodimeric domain of signal transducing histidine kinase"/>
    <property type="match status" value="1"/>
</dbReference>
<reference evidence="7 8" key="1">
    <citation type="journal article" date="2016" name="Nat. Commun.">
        <title>Thousands of microbial genomes shed light on interconnected biogeochemical processes in an aquifer system.</title>
        <authorList>
            <person name="Anantharaman K."/>
            <person name="Brown C.T."/>
            <person name="Hug L.A."/>
            <person name="Sharon I."/>
            <person name="Castelle C.J."/>
            <person name="Probst A.J."/>
            <person name="Thomas B.C."/>
            <person name="Singh A."/>
            <person name="Wilkins M.J."/>
            <person name="Karaoz U."/>
            <person name="Brodie E.L."/>
            <person name="Williams K.H."/>
            <person name="Hubbard S.S."/>
            <person name="Banfield J.F."/>
        </authorList>
    </citation>
    <scope>NUCLEOTIDE SEQUENCE [LARGE SCALE GENOMIC DNA]</scope>
</reference>
<dbReference type="AlphaFoldDB" id="A0A1G2AAD8"/>
<dbReference type="InterPro" id="IPR005467">
    <property type="entry name" value="His_kinase_dom"/>
</dbReference>
<dbReference type="Pfam" id="PF02518">
    <property type="entry name" value="HATPase_c"/>
    <property type="match status" value="1"/>
</dbReference>
<evidence type="ECO:0000256" key="1">
    <source>
        <dbReference type="ARBA" id="ARBA00000085"/>
    </source>
</evidence>
<protein>
    <recommendedName>
        <fullName evidence="2">histidine kinase</fullName>
        <ecNumber evidence="2">2.7.13.3</ecNumber>
    </recommendedName>
</protein>
<dbReference type="InterPro" id="IPR003594">
    <property type="entry name" value="HATPase_dom"/>
</dbReference>
<evidence type="ECO:0000313" key="8">
    <source>
        <dbReference type="Proteomes" id="UP000178315"/>
    </source>
</evidence>
<dbReference type="PANTHER" id="PTHR43547:SF2">
    <property type="entry name" value="HYBRID SIGNAL TRANSDUCTION HISTIDINE KINASE C"/>
    <property type="match status" value="1"/>
</dbReference>
<sequence length="261" mass="29512">MLPTTSSTYITLAKDIKRKERELARLHQMSKREAQFLSVVRHQLRTPLTVIVWTIGDLRNDPVCNQSQKTKEMLNDAYQAAQNMIEIIDDFLGVLKINPRALKLKKRKVSSHNIIQGILKHYKIRIKEKGLEILYSGTNNFPAVVGDKQMLADAIRHIISNAIAYTPENGSIKITLTDEGETALIAISDTGIGIKKIDAEKIYLQYYRSKNAINMQPASSGLGLYVARPIIRAHKGELWFESELGHGTTFYVRLPLAKSRQ</sequence>
<dbReference type="SMART" id="SM00388">
    <property type="entry name" value="HisKA"/>
    <property type="match status" value="1"/>
</dbReference>
<dbReference type="CDD" id="cd00082">
    <property type="entry name" value="HisKA"/>
    <property type="match status" value="1"/>
</dbReference>
<evidence type="ECO:0000256" key="4">
    <source>
        <dbReference type="ARBA" id="ARBA00022679"/>
    </source>
</evidence>
<dbReference type="Pfam" id="PF00512">
    <property type="entry name" value="HisKA"/>
    <property type="match status" value="1"/>
</dbReference>
<keyword evidence="3" id="KW-0597">Phosphoprotein</keyword>
<dbReference type="GO" id="GO:0000155">
    <property type="term" value="F:phosphorelay sensor kinase activity"/>
    <property type="evidence" value="ECO:0007669"/>
    <property type="project" value="InterPro"/>
</dbReference>
<comment type="caution">
    <text evidence="7">The sequence shown here is derived from an EMBL/GenBank/DDBJ whole genome shotgun (WGS) entry which is preliminary data.</text>
</comment>
<dbReference type="InterPro" id="IPR003661">
    <property type="entry name" value="HisK_dim/P_dom"/>
</dbReference>